<name>A0ABQ4A2Z9_9ACTN</name>
<dbReference type="RefSeq" id="WP_203842190.1">
    <property type="nucleotide sequence ID" value="NZ_BAAATV010000020.1"/>
</dbReference>
<feature type="transmembrane region" description="Helical" evidence="1">
    <location>
        <begin position="257"/>
        <end position="281"/>
    </location>
</feature>
<reference evidence="2 3" key="1">
    <citation type="submission" date="2021-01" db="EMBL/GenBank/DDBJ databases">
        <title>Whole genome shotgun sequence of Actinoplanes humidus NBRC 14915.</title>
        <authorList>
            <person name="Komaki H."/>
            <person name="Tamura T."/>
        </authorList>
    </citation>
    <scope>NUCLEOTIDE SEQUENCE [LARGE SCALE GENOMIC DNA]</scope>
    <source>
        <strain evidence="2 3">NBRC 14915</strain>
    </source>
</reference>
<keyword evidence="1" id="KW-1133">Transmembrane helix</keyword>
<sequence length="301" mass="31189">MSASFAADPNDPLVSTDFVGWWRRSFALLPATWKPLALINGIVAAAGTIVSVPALVQFGVTQRQIEDELARRGPGADIDLQPYLSGFGAVFALIPVTGLLYLIGSLFSVAVVLAAATGHTTNLRPAPTGAAQTSPAQTGTAQTSPALIRIALTSATRRLPALVGWSILAFVLGVVAFGLCFLPVIYVGAVLTVLPVVVLVERTNAIGRCFTLFHADFGVAISRVSTIGGLTVAGGLVTELLDLVAAAVFSGTTSTGYAITAAVLQGIFWFAAGIVLTPLLLTAYADMRARHEPFATATLTP</sequence>
<evidence type="ECO:0000256" key="1">
    <source>
        <dbReference type="SAM" id="Phobius"/>
    </source>
</evidence>
<dbReference type="EMBL" id="BOMN01000117">
    <property type="protein sequence ID" value="GIE25230.1"/>
    <property type="molecule type" value="Genomic_DNA"/>
</dbReference>
<keyword evidence="1" id="KW-0472">Membrane</keyword>
<evidence type="ECO:0008006" key="4">
    <source>
        <dbReference type="Google" id="ProtNLM"/>
    </source>
</evidence>
<protein>
    <recommendedName>
        <fullName evidence="4">Glycerophosphoryl diester phosphodiesterase family protein</fullName>
    </recommendedName>
</protein>
<organism evidence="2 3">
    <name type="scientific">Winogradskya humida</name>
    <dbReference type="NCBI Taxonomy" id="113566"/>
    <lineage>
        <taxon>Bacteria</taxon>
        <taxon>Bacillati</taxon>
        <taxon>Actinomycetota</taxon>
        <taxon>Actinomycetes</taxon>
        <taxon>Micromonosporales</taxon>
        <taxon>Micromonosporaceae</taxon>
        <taxon>Winogradskya</taxon>
    </lineage>
</organism>
<evidence type="ECO:0000313" key="3">
    <source>
        <dbReference type="Proteomes" id="UP000603200"/>
    </source>
</evidence>
<accession>A0ABQ4A2Z9</accession>
<feature type="transmembrane region" description="Helical" evidence="1">
    <location>
        <begin position="82"/>
        <end position="115"/>
    </location>
</feature>
<feature type="transmembrane region" description="Helical" evidence="1">
    <location>
        <begin position="167"/>
        <end position="200"/>
    </location>
</feature>
<feature type="transmembrane region" description="Helical" evidence="1">
    <location>
        <begin position="37"/>
        <end position="61"/>
    </location>
</feature>
<comment type="caution">
    <text evidence="2">The sequence shown here is derived from an EMBL/GenBank/DDBJ whole genome shotgun (WGS) entry which is preliminary data.</text>
</comment>
<gene>
    <name evidence="2" type="ORF">Ahu01nite_083320</name>
</gene>
<evidence type="ECO:0000313" key="2">
    <source>
        <dbReference type="EMBL" id="GIE25230.1"/>
    </source>
</evidence>
<proteinExistence type="predicted"/>
<keyword evidence="1" id="KW-0812">Transmembrane</keyword>
<dbReference type="Proteomes" id="UP000603200">
    <property type="component" value="Unassembled WGS sequence"/>
</dbReference>
<keyword evidence="3" id="KW-1185">Reference proteome</keyword>